<organism evidence="5 6">
    <name type="scientific">Meridianimaribacter flavus</name>
    <dbReference type="NCBI Taxonomy" id="571115"/>
    <lineage>
        <taxon>Bacteria</taxon>
        <taxon>Pseudomonadati</taxon>
        <taxon>Bacteroidota</taxon>
        <taxon>Flavobacteriia</taxon>
        <taxon>Flavobacteriales</taxon>
        <taxon>Flavobacteriaceae</taxon>
        <taxon>Meridianimaribacter</taxon>
    </lineage>
</organism>
<gene>
    <name evidence="5" type="ORF">A8975_2691</name>
</gene>
<dbReference type="InterPro" id="IPR000223">
    <property type="entry name" value="Pept_S26A_signal_pept_1"/>
</dbReference>
<dbReference type="Proteomes" id="UP000294930">
    <property type="component" value="Unassembled WGS sequence"/>
</dbReference>
<reference evidence="5 6" key="1">
    <citation type="submission" date="2019-03" db="EMBL/GenBank/DDBJ databases">
        <title>Genomic Encyclopedia of Type Strains, Phase III (KMG-III): the genomes of soil and plant-associated and newly described type strains.</title>
        <authorList>
            <person name="Whitman W."/>
        </authorList>
    </citation>
    <scope>NUCLEOTIDE SEQUENCE [LARGE SCALE GENOMIC DNA]</scope>
    <source>
        <strain evidence="5 6">CGMCC 1.10957</strain>
    </source>
</reference>
<protein>
    <recommendedName>
        <fullName evidence="2 3">Signal peptidase I</fullName>
        <ecNumber evidence="3">3.4.21.89</ecNumber>
    </recommendedName>
</protein>
<dbReference type="NCBIfam" id="TIGR02227">
    <property type="entry name" value="sigpep_I_bact"/>
    <property type="match status" value="1"/>
</dbReference>
<dbReference type="PANTHER" id="PTHR43390:SF1">
    <property type="entry name" value="CHLOROPLAST PROCESSING PEPTIDASE"/>
    <property type="match status" value="1"/>
</dbReference>
<name>A0ABY2G1R8_9FLAO</name>
<accession>A0ABY2G1R8</accession>
<dbReference type="SUPFAM" id="SSF51306">
    <property type="entry name" value="LexA/Signal peptidase"/>
    <property type="match status" value="1"/>
</dbReference>
<evidence type="ECO:0000256" key="3">
    <source>
        <dbReference type="RuleBase" id="RU362042"/>
    </source>
</evidence>
<evidence type="ECO:0000313" key="6">
    <source>
        <dbReference type="Proteomes" id="UP000294930"/>
    </source>
</evidence>
<evidence type="ECO:0000259" key="4">
    <source>
        <dbReference type="Pfam" id="PF10502"/>
    </source>
</evidence>
<comment type="caution">
    <text evidence="5">The sequence shown here is derived from an EMBL/GenBank/DDBJ whole genome shotgun (WGS) entry which is preliminary data.</text>
</comment>
<proteinExistence type="inferred from homology"/>
<dbReference type="Pfam" id="PF10502">
    <property type="entry name" value="Peptidase_S26"/>
    <property type="match status" value="1"/>
</dbReference>
<keyword evidence="3" id="KW-0645">Protease</keyword>
<dbReference type="InterPro" id="IPR036286">
    <property type="entry name" value="LexA/Signal_pep-like_sf"/>
</dbReference>
<dbReference type="CDD" id="cd06530">
    <property type="entry name" value="S26_SPase_I"/>
    <property type="match status" value="1"/>
</dbReference>
<dbReference type="PRINTS" id="PR00727">
    <property type="entry name" value="LEADERPTASE"/>
</dbReference>
<dbReference type="PANTHER" id="PTHR43390">
    <property type="entry name" value="SIGNAL PEPTIDASE I"/>
    <property type="match status" value="1"/>
</dbReference>
<evidence type="ECO:0000256" key="1">
    <source>
        <dbReference type="ARBA" id="ARBA00009370"/>
    </source>
</evidence>
<dbReference type="EC" id="3.4.21.89" evidence="3"/>
<comment type="similarity">
    <text evidence="1 3">Belongs to the peptidase S26 family.</text>
</comment>
<comment type="catalytic activity">
    <reaction evidence="3">
        <text>Cleavage of hydrophobic, N-terminal signal or leader sequences from secreted and periplasmic proteins.</text>
        <dbReference type="EC" id="3.4.21.89"/>
    </reaction>
</comment>
<evidence type="ECO:0000313" key="5">
    <source>
        <dbReference type="EMBL" id="TDY07629.1"/>
    </source>
</evidence>
<comment type="subcellular location">
    <subcellularLocation>
        <location evidence="3">Membrane</location>
        <topology evidence="3">Single-pass type II membrane protein</topology>
    </subcellularLocation>
</comment>
<keyword evidence="6" id="KW-1185">Reference proteome</keyword>
<keyword evidence="3" id="KW-0378">Hydrolase</keyword>
<dbReference type="InterPro" id="IPR019533">
    <property type="entry name" value="Peptidase_S26"/>
</dbReference>
<evidence type="ECO:0000256" key="2">
    <source>
        <dbReference type="ARBA" id="ARBA00019232"/>
    </source>
</evidence>
<feature type="domain" description="Peptidase S26" evidence="4">
    <location>
        <begin position="6"/>
        <end position="202"/>
    </location>
</feature>
<dbReference type="Gene3D" id="2.10.109.10">
    <property type="entry name" value="Umud Fragment, subunit A"/>
    <property type="match status" value="1"/>
</dbReference>
<sequence length="203" mass="23726">MFDILRFYNYPTLANEPNLKQGAKFVWSSFVKPERLDFICFEVKSDTSNYEVAMRLVGLPNDVLEIKKGTLFVNNINIDKGLDLRRLYKFERNYFDSQISPHIESNQFYYSIYSDSISVFIDDNKVEELNLKLNPEVMSVDAIDELVSLEYGKKWNSDNFGPIHIPENKYFAIGDNRSNSYDSRYLGLISEENILGTIIYIYQ</sequence>
<dbReference type="EMBL" id="SOQZ01000007">
    <property type="protein sequence ID" value="TDY07629.1"/>
    <property type="molecule type" value="Genomic_DNA"/>
</dbReference>